<dbReference type="AlphaFoldDB" id="A0A382EZ37"/>
<proteinExistence type="predicted"/>
<evidence type="ECO:0000313" key="1">
    <source>
        <dbReference type="EMBL" id="SVB55107.1"/>
    </source>
</evidence>
<feature type="non-terminal residue" evidence="1">
    <location>
        <position position="31"/>
    </location>
</feature>
<sequence length="31" mass="3398">MHEGVLPVVALVGENGFHVEGLFALKFFQVL</sequence>
<protein>
    <submittedName>
        <fullName evidence="1">Uncharacterized protein</fullName>
    </submittedName>
</protein>
<accession>A0A382EZ37</accession>
<gene>
    <name evidence="1" type="ORF">METZ01_LOCUS207961</name>
</gene>
<organism evidence="1">
    <name type="scientific">marine metagenome</name>
    <dbReference type="NCBI Taxonomy" id="408172"/>
    <lineage>
        <taxon>unclassified sequences</taxon>
        <taxon>metagenomes</taxon>
        <taxon>ecological metagenomes</taxon>
    </lineage>
</organism>
<reference evidence="1" key="1">
    <citation type="submission" date="2018-05" db="EMBL/GenBank/DDBJ databases">
        <authorList>
            <person name="Lanie J.A."/>
            <person name="Ng W.-L."/>
            <person name="Kazmierczak K.M."/>
            <person name="Andrzejewski T.M."/>
            <person name="Davidsen T.M."/>
            <person name="Wayne K.J."/>
            <person name="Tettelin H."/>
            <person name="Glass J.I."/>
            <person name="Rusch D."/>
            <person name="Podicherti R."/>
            <person name="Tsui H.-C.T."/>
            <person name="Winkler M.E."/>
        </authorList>
    </citation>
    <scope>NUCLEOTIDE SEQUENCE</scope>
</reference>
<dbReference type="EMBL" id="UINC01046726">
    <property type="protein sequence ID" value="SVB55107.1"/>
    <property type="molecule type" value="Genomic_DNA"/>
</dbReference>
<name>A0A382EZ37_9ZZZZ</name>